<evidence type="ECO:0000256" key="4">
    <source>
        <dbReference type="ARBA" id="ARBA00022692"/>
    </source>
</evidence>
<dbReference type="Pfam" id="PF09594">
    <property type="entry name" value="GT87"/>
    <property type="match status" value="1"/>
</dbReference>
<dbReference type="Proteomes" id="UP001160499">
    <property type="component" value="Unassembled WGS sequence"/>
</dbReference>
<evidence type="ECO:0000313" key="10">
    <source>
        <dbReference type="Proteomes" id="UP001160499"/>
    </source>
</evidence>
<proteinExistence type="inferred from homology"/>
<evidence type="ECO:0000256" key="3">
    <source>
        <dbReference type="ARBA" id="ARBA00022679"/>
    </source>
</evidence>
<dbReference type="EMBL" id="JARXVH010000009">
    <property type="protein sequence ID" value="MDH6218392.1"/>
    <property type="molecule type" value="Genomic_DNA"/>
</dbReference>
<keyword evidence="3" id="KW-0808">Transferase</keyword>
<reference evidence="9 10" key="1">
    <citation type="submission" date="2023-04" db="EMBL/GenBank/DDBJ databases">
        <title>Forest soil microbial communities from Buena Vista Peninsula, Colon Province, Panama.</title>
        <authorList>
            <person name="Bouskill N."/>
        </authorList>
    </citation>
    <scope>NUCLEOTIDE SEQUENCE [LARGE SCALE GENOMIC DNA]</scope>
    <source>
        <strain evidence="9 10">GGS1</strain>
    </source>
</reference>
<organism evidence="9 10">
    <name type="scientific">Streptomyces pseudovenezuelae</name>
    <dbReference type="NCBI Taxonomy" id="67350"/>
    <lineage>
        <taxon>Bacteria</taxon>
        <taxon>Bacillati</taxon>
        <taxon>Actinomycetota</taxon>
        <taxon>Actinomycetes</taxon>
        <taxon>Kitasatosporales</taxon>
        <taxon>Streptomycetaceae</taxon>
        <taxon>Streptomyces</taxon>
        <taxon>Streptomyces aurantiacus group</taxon>
    </lineage>
</organism>
<feature type="transmembrane region" description="Helical" evidence="8">
    <location>
        <begin position="47"/>
        <end position="69"/>
    </location>
</feature>
<comment type="similarity">
    <text evidence="7">Belongs to the glycosyltransferase 87 family.</text>
</comment>
<evidence type="ECO:0000256" key="7">
    <source>
        <dbReference type="ARBA" id="ARBA00024033"/>
    </source>
</evidence>
<protein>
    <submittedName>
        <fullName evidence="9">Uncharacterized protein</fullName>
    </submittedName>
</protein>
<dbReference type="InterPro" id="IPR018584">
    <property type="entry name" value="GT87"/>
</dbReference>
<evidence type="ECO:0000313" key="9">
    <source>
        <dbReference type="EMBL" id="MDH6218392.1"/>
    </source>
</evidence>
<gene>
    <name evidence="9" type="ORF">M2283_005724</name>
</gene>
<evidence type="ECO:0000256" key="2">
    <source>
        <dbReference type="ARBA" id="ARBA00022475"/>
    </source>
</evidence>
<keyword evidence="10" id="KW-1185">Reference proteome</keyword>
<keyword evidence="6 8" id="KW-0472">Membrane</keyword>
<evidence type="ECO:0000256" key="6">
    <source>
        <dbReference type="ARBA" id="ARBA00023136"/>
    </source>
</evidence>
<comment type="subcellular location">
    <subcellularLocation>
        <location evidence="1">Cell membrane</location>
        <topology evidence="1">Multi-pass membrane protein</topology>
    </subcellularLocation>
</comment>
<keyword evidence="4 8" id="KW-0812">Transmembrane</keyword>
<accession>A0ABT6LQ08</accession>
<evidence type="ECO:0000256" key="8">
    <source>
        <dbReference type="SAM" id="Phobius"/>
    </source>
</evidence>
<evidence type="ECO:0000256" key="1">
    <source>
        <dbReference type="ARBA" id="ARBA00004651"/>
    </source>
</evidence>
<comment type="caution">
    <text evidence="9">The sequence shown here is derived from an EMBL/GenBank/DDBJ whole genome shotgun (WGS) entry which is preliminary data.</text>
</comment>
<sequence length="181" mass="19763">MADALVYRAEGAAVAHGGDLYGFTVTRRRLPATYPPFAALLFVPLSWLPVPVVKAVLLAGNALLLVWFIHLSARLAGRPLPVPALFASRTMWLLPQPHAGDLDLRLPWWAQPLVSPYPPLGLALLGSAFFGKPAPFGRLAQLSSASSSSASMIRYAYPCSARKRWRWAAKSWSRVSRATTE</sequence>
<keyword evidence="2" id="KW-1003">Cell membrane</keyword>
<keyword evidence="5 8" id="KW-1133">Transmembrane helix</keyword>
<name>A0ABT6LQ08_9ACTN</name>
<evidence type="ECO:0000256" key="5">
    <source>
        <dbReference type="ARBA" id="ARBA00022989"/>
    </source>
</evidence>